<proteinExistence type="predicted"/>
<evidence type="ECO:0008006" key="3">
    <source>
        <dbReference type="Google" id="ProtNLM"/>
    </source>
</evidence>
<dbReference type="EMBL" id="FOXA01000029">
    <property type="protein sequence ID" value="SFQ04819.1"/>
    <property type="molecule type" value="Genomic_DNA"/>
</dbReference>
<keyword evidence="2" id="KW-1185">Reference proteome</keyword>
<sequence>MLLPPDDILTTAEAAVELRCSPRQVQRLLKAGLLDGTFRNGRWQTTALAIWRYKGIEADMTRLWLDHWREASADDLS</sequence>
<dbReference type="OrthoDB" id="7867262at2"/>
<dbReference type="STRING" id="441119.SAMN04488047_1295"/>
<protein>
    <recommendedName>
        <fullName evidence="3">Helix-turn-helix domain-containing protein</fullName>
    </recommendedName>
</protein>
<organism evidence="1 2">
    <name type="scientific">Tranquillimonas alkanivorans</name>
    <dbReference type="NCBI Taxonomy" id="441119"/>
    <lineage>
        <taxon>Bacteria</taxon>
        <taxon>Pseudomonadati</taxon>
        <taxon>Pseudomonadota</taxon>
        <taxon>Alphaproteobacteria</taxon>
        <taxon>Rhodobacterales</taxon>
        <taxon>Roseobacteraceae</taxon>
        <taxon>Tranquillimonas</taxon>
    </lineage>
</organism>
<evidence type="ECO:0000313" key="1">
    <source>
        <dbReference type="EMBL" id="SFQ04819.1"/>
    </source>
</evidence>
<dbReference type="Proteomes" id="UP000199356">
    <property type="component" value="Unassembled WGS sequence"/>
</dbReference>
<gene>
    <name evidence="1" type="ORF">SAMN04488047_1295</name>
</gene>
<accession>A0A1I5VBC3</accession>
<evidence type="ECO:0000313" key="2">
    <source>
        <dbReference type="Proteomes" id="UP000199356"/>
    </source>
</evidence>
<dbReference type="RefSeq" id="WP_093425132.1">
    <property type="nucleotide sequence ID" value="NZ_FOXA01000029.1"/>
</dbReference>
<dbReference type="AlphaFoldDB" id="A0A1I5VBC3"/>
<name>A0A1I5VBC3_9RHOB</name>
<reference evidence="1 2" key="1">
    <citation type="submission" date="2016-10" db="EMBL/GenBank/DDBJ databases">
        <authorList>
            <person name="de Groot N.N."/>
        </authorList>
    </citation>
    <scope>NUCLEOTIDE SEQUENCE [LARGE SCALE GENOMIC DNA]</scope>
    <source>
        <strain evidence="1 2">DSM 19547</strain>
    </source>
</reference>